<gene>
    <name evidence="3" type="ORF">JAO75_03585</name>
</gene>
<comment type="caution">
    <text evidence="3">The sequence shown here is derived from an EMBL/GenBank/DDBJ whole genome shotgun (WGS) entry which is preliminary data.</text>
</comment>
<organism evidence="3 4">
    <name type="scientific">Microvirga splendida</name>
    <dbReference type="NCBI Taxonomy" id="2795727"/>
    <lineage>
        <taxon>Bacteria</taxon>
        <taxon>Pseudomonadati</taxon>
        <taxon>Pseudomonadota</taxon>
        <taxon>Alphaproteobacteria</taxon>
        <taxon>Hyphomicrobiales</taxon>
        <taxon>Methylobacteriaceae</taxon>
        <taxon>Microvirga</taxon>
    </lineage>
</organism>
<evidence type="ECO:0000313" key="3">
    <source>
        <dbReference type="EMBL" id="MBJ6124487.1"/>
    </source>
</evidence>
<sequence>MPETDEQTDDKLDELETASRINFRDYPSSGLVVMAAISSGVGWMLYKWLGRKRKARSDAQSGSTQANTTPQSADKPADENT</sequence>
<keyword evidence="2" id="KW-1133">Transmembrane helix</keyword>
<evidence type="ECO:0000313" key="4">
    <source>
        <dbReference type="Proteomes" id="UP000620670"/>
    </source>
</evidence>
<keyword evidence="4" id="KW-1185">Reference proteome</keyword>
<proteinExistence type="predicted"/>
<dbReference type="RefSeq" id="WP_199046744.1">
    <property type="nucleotide sequence ID" value="NZ_JAELXT010000002.1"/>
</dbReference>
<keyword evidence="2" id="KW-0812">Transmembrane</keyword>
<accession>A0ABS0XWT7</accession>
<feature type="transmembrane region" description="Helical" evidence="2">
    <location>
        <begin position="26"/>
        <end position="46"/>
    </location>
</feature>
<feature type="region of interest" description="Disordered" evidence="1">
    <location>
        <begin position="54"/>
        <end position="81"/>
    </location>
</feature>
<dbReference type="Proteomes" id="UP000620670">
    <property type="component" value="Unassembled WGS sequence"/>
</dbReference>
<dbReference type="EMBL" id="JAELXT010000002">
    <property type="protein sequence ID" value="MBJ6124487.1"/>
    <property type="molecule type" value="Genomic_DNA"/>
</dbReference>
<name>A0ABS0XWT7_9HYPH</name>
<evidence type="ECO:0000256" key="2">
    <source>
        <dbReference type="SAM" id="Phobius"/>
    </source>
</evidence>
<reference evidence="4" key="1">
    <citation type="submission" date="2020-12" db="EMBL/GenBank/DDBJ databases">
        <title>Hymenobacter sp.</title>
        <authorList>
            <person name="Kim M.K."/>
        </authorList>
    </citation>
    <scope>NUCLEOTIDE SEQUENCE [LARGE SCALE GENOMIC DNA]</scope>
    <source>
        <strain evidence="4">BT325</strain>
    </source>
</reference>
<keyword evidence="2" id="KW-0472">Membrane</keyword>
<protein>
    <submittedName>
        <fullName evidence="3">Uncharacterized protein</fullName>
    </submittedName>
</protein>
<evidence type="ECO:0000256" key="1">
    <source>
        <dbReference type="SAM" id="MobiDB-lite"/>
    </source>
</evidence>
<feature type="compositionally biased region" description="Polar residues" evidence="1">
    <location>
        <begin position="58"/>
        <end position="72"/>
    </location>
</feature>